<sequence length="371" mass="40083">MGKKCEKKGQSGTLAITLNAPVQRPPMLETPTTEADPKPLVVAPATLDDVAKMAKVSPITVSRVINRPELVSEKTQKKVRSAIRKTGYVPNMLAGALVSQRSRLVIVVVPNLSNRAFVDTVTELGKRLATARYQLLLSQSDLSESHESELIDAILARRPDGIVLTRRLRSEAAREKLVIRGVPVVETWELSDQPIDTVVGFSHEAVGTAMADHIISRGYRRVGLIWSDDDRASRRRQACIAALQHAAVEIVASELESAPVNMGNGRQAMARLLAANVKMDAVICSIDLLAQGVMAEAQAQGLSIPTDIAVMGFGDLEFAAHTHPRLSTVNIDGGRIGLRTAELLLQRIDGSLARGECAEDVGFNLVVREST</sequence>
<dbReference type="CDD" id="cd01575">
    <property type="entry name" value="PBP1_GntR"/>
    <property type="match status" value="1"/>
</dbReference>
<dbReference type="SUPFAM" id="SSF53822">
    <property type="entry name" value="Periplasmic binding protein-like I"/>
    <property type="match status" value="1"/>
</dbReference>
<dbReference type="InterPro" id="IPR046335">
    <property type="entry name" value="LacI/GalR-like_sensor"/>
</dbReference>
<keyword evidence="1" id="KW-0805">Transcription regulation</keyword>
<keyword evidence="2" id="KW-0238">DNA-binding</keyword>
<evidence type="ECO:0000256" key="2">
    <source>
        <dbReference type="ARBA" id="ARBA00023125"/>
    </source>
</evidence>
<evidence type="ECO:0000256" key="1">
    <source>
        <dbReference type="ARBA" id="ARBA00023015"/>
    </source>
</evidence>
<evidence type="ECO:0000313" key="6">
    <source>
        <dbReference type="Proteomes" id="UP000018511"/>
    </source>
</evidence>
<dbReference type="EMBL" id="AXUP01000512">
    <property type="protein sequence ID" value="ESW36633.1"/>
    <property type="molecule type" value="Genomic_DNA"/>
</dbReference>
<dbReference type="Pfam" id="PF13377">
    <property type="entry name" value="Peripla_BP_3"/>
    <property type="match status" value="1"/>
</dbReference>
<dbReference type="SMART" id="SM00354">
    <property type="entry name" value="HTH_LACI"/>
    <property type="match status" value="1"/>
</dbReference>
<reference evidence="5 6" key="1">
    <citation type="submission" date="2013-10" db="EMBL/GenBank/DDBJ databases">
        <title>Whole Genome Shotgun Sequence of Pseudomonas taiwanensis SJ9.</title>
        <authorList>
            <person name="Hong S.-J."/>
            <person name="Shin J.-H."/>
        </authorList>
    </citation>
    <scope>NUCLEOTIDE SEQUENCE [LARGE SCALE GENOMIC DNA]</scope>
    <source>
        <strain evidence="5 6">SJ9</strain>
    </source>
</reference>
<gene>
    <name evidence="5" type="ORF">O164_28375</name>
</gene>
<evidence type="ECO:0000256" key="3">
    <source>
        <dbReference type="ARBA" id="ARBA00023163"/>
    </source>
</evidence>
<comment type="caution">
    <text evidence="5">The sequence shown here is derived from an EMBL/GenBank/DDBJ whole genome shotgun (WGS) entry which is preliminary data.</text>
</comment>
<dbReference type="PATRIC" id="fig|1388762.3.peg.5372"/>
<proteinExistence type="predicted"/>
<keyword evidence="3" id="KW-0804">Transcription</keyword>
<dbReference type="GO" id="GO:0000976">
    <property type="term" value="F:transcription cis-regulatory region binding"/>
    <property type="evidence" value="ECO:0007669"/>
    <property type="project" value="TreeGrafter"/>
</dbReference>
<evidence type="ECO:0000259" key="4">
    <source>
        <dbReference type="PROSITE" id="PS50932"/>
    </source>
</evidence>
<dbReference type="PANTHER" id="PTHR30146:SF33">
    <property type="entry name" value="TRANSCRIPTIONAL REGULATOR"/>
    <property type="match status" value="1"/>
</dbReference>
<dbReference type="Proteomes" id="UP000018511">
    <property type="component" value="Unassembled WGS sequence"/>
</dbReference>
<organism evidence="5 6">
    <name type="scientific">Pseudomonas taiwanensis SJ9</name>
    <dbReference type="NCBI Taxonomy" id="1388762"/>
    <lineage>
        <taxon>Bacteria</taxon>
        <taxon>Pseudomonadati</taxon>
        <taxon>Pseudomonadota</taxon>
        <taxon>Gammaproteobacteria</taxon>
        <taxon>Pseudomonadales</taxon>
        <taxon>Pseudomonadaceae</taxon>
        <taxon>Pseudomonas</taxon>
    </lineage>
</organism>
<dbReference type="Gene3D" id="3.40.50.2300">
    <property type="match status" value="2"/>
</dbReference>
<dbReference type="InterPro" id="IPR028082">
    <property type="entry name" value="Peripla_BP_I"/>
</dbReference>
<evidence type="ECO:0000313" key="5">
    <source>
        <dbReference type="EMBL" id="ESW36633.1"/>
    </source>
</evidence>
<protein>
    <submittedName>
        <fullName evidence="5">GntR family transcriptional regulator</fullName>
    </submittedName>
</protein>
<feature type="domain" description="HTH lacI-type" evidence="4">
    <location>
        <begin position="45"/>
        <end position="99"/>
    </location>
</feature>
<dbReference type="PROSITE" id="PS50932">
    <property type="entry name" value="HTH_LACI_2"/>
    <property type="match status" value="1"/>
</dbReference>
<dbReference type="InterPro" id="IPR010982">
    <property type="entry name" value="Lambda_DNA-bd_dom_sf"/>
</dbReference>
<dbReference type="Pfam" id="PF00356">
    <property type="entry name" value="LacI"/>
    <property type="match status" value="1"/>
</dbReference>
<dbReference type="CDD" id="cd01392">
    <property type="entry name" value="HTH_LacI"/>
    <property type="match status" value="1"/>
</dbReference>
<dbReference type="SUPFAM" id="SSF47413">
    <property type="entry name" value="lambda repressor-like DNA-binding domains"/>
    <property type="match status" value="1"/>
</dbReference>
<name>V7D4M0_9PSED</name>
<accession>V7D4M0</accession>
<dbReference type="Gene3D" id="1.10.260.40">
    <property type="entry name" value="lambda repressor-like DNA-binding domains"/>
    <property type="match status" value="1"/>
</dbReference>
<dbReference type="InterPro" id="IPR000843">
    <property type="entry name" value="HTH_LacI"/>
</dbReference>
<dbReference type="PANTHER" id="PTHR30146">
    <property type="entry name" value="LACI-RELATED TRANSCRIPTIONAL REPRESSOR"/>
    <property type="match status" value="1"/>
</dbReference>
<dbReference type="AlphaFoldDB" id="V7D4M0"/>
<dbReference type="GO" id="GO:0003700">
    <property type="term" value="F:DNA-binding transcription factor activity"/>
    <property type="evidence" value="ECO:0007669"/>
    <property type="project" value="TreeGrafter"/>
</dbReference>
<dbReference type="PROSITE" id="PS00356">
    <property type="entry name" value="HTH_LACI_1"/>
    <property type="match status" value="1"/>
</dbReference>